<evidence type="ECO:0000313" key="19">
    <source>
        <dbReference type="EMBL" id="MDO6966699.1"/>
    </source>
</evidence>
<keyword evidence="11 14" id="KW-0472">Membrane</keyword>
<dbReference type="PANTHER" id="PTHR32552">
    <property type="entry name" value="FERRICHROME IRON RECEPTOR-RELATED"/>
    <property type="match status" value="1"/>
</dbReference>
<name>A0ABT8YTM0_9HYPH</name>
<evidence type="ECO:0000259" key="17">
    <source>
        <dbReference type="Pfam" id="PF00593"/>
    </source>
</evidence>
<dbReference type="Gene3D" id="2.170.130.10">
    <property type="entry name" value="TonB-dependent receptor, plug domain"/>
    <property type="match status" value="1"/>
</dbReference>
<proteinExistence type="inferred from homology"/>
<gene>
    <name evidence="19" type="ORF">Q4481_22330</name>
</gene>
<dbReference type="PROSITE" id="PS52016">
    <property type="entry name" value="TONB_DEPENDENT_REC_3"/>
    <property type="match status" value="1"/>
</dbReference>
<reference evidence="19" key="2">
    <citation type="submission" date="2023-07" db="EMBL/GenBank/DDBJ databases">
        <authorList>
            <person name="Shen H."/>
        </authorList>
    </citation>
    <scope>NUCLEOTIDE SEQUENCE</scope>
    <source>
        <strain evidence="19">TNR-22</strain>
    </source>
</reference>
<dbReference type="NCBIfam" id="TIGR01783">
    <property type="entry name" value="TonB-siderophor"/>
    <property type="match status" value="1"/>
</dbReference>
<dbReference type="SUPFAM" id="SSF56935">
    <property type="entry name" value="Porins"/>
    <property type="match status" value="1"/>
</dbReference>
<accession>A0ABT8YTM0</accession>
<dbReference type="PANTHER" id="PTHR32552:SF68">
    <property type="entry name" value="FERRICHROME OUTER MEMBRANE TRANSPORTER_PHAGE RECEPTOR"/>
    <property type="match status" value="1"/>
</dbReference>
<keyword evidence="6 14" id="KW-0812">Transmembrane</keyword>
<evidence type="ECO:0000256" key="9">
    <source>
        <dbReference type="ARBA" id="ARBA00023065"/>
    </source>
</evidence>
<evidence type="ECO:0000256" key="8">
    <source>
        <dbReference type="ARBA" id="ARBA00023004"/>
    </source>
</evidence>
<feature type="chain" id="PRO_5045527340" evidence="16">
    <location>
        <begin position="21"/>
        <end position="695"/>
    </location>
</feature>
<dbReference type="Proteomes" id="UP001174932">
    <property type="component" value="Unassembled WGS sequence"/>
</dbReference>
<reference evidence="19" key="1">
    <citation type="journal article" date="2015" name="Int. J. Syst. Evol. Microbiol.">
        <title>Rhizobium alvei sp. nov., isolated from a freshwater river.</title>
        <authorList>
            <person name="Sheu S.Y."/>
            <person name="Huang H.W."/>
            <person name="Young C.C."/>
            <person name="Chen W.M."/>
        </authorList>
    </citation>
    <scope>NUCLEOTIDE SEQUENCE</scope>
    <source>
        <strain evidence="19">TNR-22</strain>
    </source>
</reference>
<dbReference type="RefSeq" id="WP_304378624.1">
    <property type="nucleotide sequence ID" value="NZ_JAUOZU010000020.1"/>
</dbReference>
<keyword evidence="5" id="KW-0410">Iron transport</keyword>
<comment type="subcellular location">
    <subcellularLocation>
        <location evidence="1 14">Cell outer membrane</location>
        <topology evidence="1 14">Multi-pass membrane protein</topology>
    </subcellularLocation>
</comment>
<dbReference type="CDD" id="cd01347">
    <property type="entry name" value="ligand_gated_channel"/>
    <property type="match status" value="1"/>
</dbReference>
<evidence type="ECO:0000256" key="6">
    <source>
        <dbReference type="ARBA" id="ARBA00022692"/>
    </source>
</evidence>
<dbReference type="Pfam" id="PF00593">
    <property type="entry name" value="TonB_dep_Rec_b-barrel"/>
    <property type="match status" value="1"/>
</dbReference>
<feature type="domain" description="TonB-dependent receptor-like beta-barrel" evidence="17">
    <location>
        <begin position="240"/>
        <end position="665"/>
    </location>
</feature>
<keyword evidence="3 14" id="KW-0813">Transport</keyword>
<evidence type="ECO:0000256" key="1">
    <source>
        <dbReference type="ARBA" id="ARBA00004571"/>
    </source>
</evidence>
<evidence type="ECO:0000313" key="20">
    <source>
        <dbReference type="Proteomes" id="UP001174932"/>
    </source>
</evidence>
<comment type="caution">
    <text evidence="19">The sequence shown here is derived from an EMBL/GenBank/DDBJ whole genome shotgun (WGS) entry which is preliminary data.</text>
</comment>
<evidence type="ECO:0000256" key="13">
    <source>
        <dbReference type="ARBA" id="ARBA00023237"/>
    </source>
</evidence>
<organism evidence="19 20">
    <name type="scientific">Rhizobium alvei</name>
    <dbReference type="NCBI Taxonomy" id="1132659"/>
    <lineage>
        <taxon>Bacteria</taxon>
        <taxon>Pseudomonadati</taxon>
        <taxon>Pseudomonadota</taxon>
        <taxon>Alphaproteobacteria</taxon>
        <taxon>Hyphomicrobiales</taxon>
        <taxon>Rhizobiaceae</taxon>
        <taxon>Rhizobium/Agrobacterium group</taxon>
        <taxon>Rhizobium</taxon>
    </lineage>
</organism>
<sequence>MAAYGVPAIGIALLAGHAAAQDVTNLDRIVVEDDSETRPVGPDKTIVAKTSRLGTKTDTEIENIPAAVSVVTQKELETRAVKSVQQAVSYTAGVVTDEYGSDDRYDYYRIRGFDLTALGSYRDGLPARIPAWFTASRLEPYGLQRVEVLKGSTSSLFGLNAPGGLVNAITKRPQDIAGGEVYTTLGDSHIETGIDFGGPIDKDGVWKYRLTGLYQNGDYHYDFSNDDRLYIAPAVTISPDDGTSLTILGDYSKRNSTGAKGYPTGADIDLNTFVGEPDFNHFNTRQTDLGYQFEHQFDNGLTFRQNARYTHVRLDYEEVYGGTTNPSDPREAFAVYGNATRFSIDNQLQHEGSWGAFDSKLLVGIDYSHDNARENILYGSAPGIDLDNPVYCGRACITLGPYVNWHVKQDALGVYAQEQLTWNDRWLLTLGGRFDTVNTTADYIDSGTRDDNSADAFTKRLGLTYKATDEIAAYANYSESFQPLVAPTANGYTVEGSLKPQLGTQYEVGVKYKPEGYDALFTAALFDLSQTNVPESVSATVQRQVGEVNVRGLELEGKIALNESLNATVAYSYWHGKIVEDGNGGNIGNRPANVPKHIASAWLDYTIEGENSRGDITLGGGARYVGQRYSDSANTISMKSTMVFDIMAKYAITKDVDFQVNVTNLFDKKYQSTCYVSSCYYGDRRTVLGTLKYTW</sequence>
<evidence type="ECO:0000256" key="15">
    <source>
        <dbReference type="RuleBase" id="RU003357"/>
    </source>
</evidence>
<evidence type="ECO:0000256" key="16">
    <source>
        <dbReference type="SAM" id="SignalP"/>
    </source>
</evidence>
<comment type="similarity">
    <text evidence="2 14 15">Belongs to the TonB-dependent receptor family.</text>
</comment>
<evidence type="ECO:0000256" key="3">
    <source>
        <dbReference type="ARBA" id="ARBA00022448"/>
    </source>
</evidence>
<keyword evidence="13 14" id="KW-0998">Cell outer membrane</keyword>
<evidence type="ECO:0000256" key="11">
    <source>
        <dbReference type="ARBA" id="ARBA00023136"/>
    </source>
</evidence>
<dbReference type="InterPro" id="IPR039426">
    <property type="entry name" value="TonB-dep_rcpt-like"/>
</dbReference>
<evidence type="ECO:0000256" key="12">
    <source>
        <dbReference type="ARBA" id="ARBA00023170"/>
    </source>
</evidence>
<keyword evidence="12 19" id="KW-0675">Receptor</keyword>
<evidence type="ECO:0000259" key="18">
    <source>
        <dbReference type="Pfam" id="PF07715"/>
    </source>
</evidence>
<evidence type="ECO:0000256" key="14">
    <source>
        <dbReference type="PROSITE-ProRule" id="PRU01360"/>
    </source>
</evidence>
<evidence type="ECO:0000256" key="5">
    <source>
        <dbReference type="ARBA" id="ARBA00022496"/>
    </source>
</evidence>
<evidence type="ECO:0000256" key="10">
    <source>
        <dbReference type="ARBA" id="ARBA00023077"/>
    </source>
</evidence>
<dbReference type="InterPro" id="IPR012910">
    <property type="entry name" value="Plug_dom"/>
</dbReference>
<dbReference type="InterPro" id="IPR037066">
    <property type="entry name" value="Plug_dom_sf"/>
</dbReference>
<evidence type="ECO:0000256" key="2">
    <source>
        <dbReference type="ARBA" id="ARBA00009810"/>
    </source>
</evidence>
<keyword evidence="20" id="KW-1185">Reference proteome</keyword>
<keyword evidence="7 16" id="KW-0732">Signal</keyword>
<dbReference type="Pfam" id="PF07715">
    <property type="entry name" value="Plug"/>
    <property type="match status" value="1"/>
</dbReference>
<keyword evidence="4 14" id="KW-1134">Transmembrane beta strand</keyword>
<dbReference type="InterPro" id="IPR000531">
    <property type="entry name" value="Beta-barrel_TonB"/>
</dbReference>
<dbReference type="Gene3D" id="2.40.170.20">
    <property type="entry name" value="TonB-dependent receptor, beta-barrel domain"/>
    <property type="match status" value="1"/>
</dbReference>
<feature type="signal peptide" evidence="16">
    <location>
        <begin position="1"/>
        <end position="20"/>
    </location>
</feature>
<dbReference type="EMBL" id="JAUOZU010000020">
    <property type="protein sequence ID" value="MDO6966699.1"/>
    <property type="molecule type" value="Genomic_DNA"/>
</dbReference>
<keyword evidence="8" id="KW-0408">Iron</keyword>
<keyword evidence="10 15" id="KW-0798">TonB box</keyword>
<feature type="domain" description="TonB-dependent receptor plug" evidence="18">
    <location>
        <begin position="62"/>
        <end position="164"/>
    </location>
</feature>
<protein>
    <submittedName>
        <fullName evidence="19">TonB-dependent siderophore receptor</fullName>
    </submittedName>
</protein>
<dbReference type="InterPro" id="IPR010105">
    <property type="entry name" value="TonB_sidphr_rcpt"/>
</dbReference>
<evidence type="ECO:0000256" key="7">
    <source>
        <dbReference type="ARBA" id="ARBA00022729"/>
    </source>
</evidence>
<dbReference type="InterPro" id="IPR036942">
    <property type="entry name" value="Beta-barrel_TonB_sf"/>
</dbReference>
<keyword evidence="9" id="KW-0406">Ion transport</keyword>
<evidence type="ECO:0000256" key="4">
    <source>
        <dbReference type="ARBA" id="ARBA00022452"/>
    </source>
</evidence>